<keyword evidence="2" id="KW-1185">Reference proteome</keyword>
<protein>
    <submittedName>
        <fullName evidence="1">Uncharacterized protein</fullName>
    </submittedName>
</protein>
<reference evidence="1" key="1">
    <citation type="submission" date="2022-10" db="EMBL/GenBank/DDBJ databases">
        <title>The complete genomes of actinobacterial strains from the NBC collection.</title>
        <authorList>
            <person name="Joergensen T.S."/>
            <person name="Alvarez Arevalo M."/>
            <person name="Sterndorff E.B."/>
            <person name="Faurdal D."/>
            <person name="Vuksanovic O."/>
            <person name="Mourched A.-S."/>
            <person name="Charusanti P."/>
            <person name="Shaw S."/>
            <person name="Blin K."/>
            <person name="Weber T."/>
        </authorList>
    </citation>
    <scope>NUCLEOTIDE SEQUENCE</scope>
    <source>
        <strain evidence="1">NBC_00256</strain>
    </source>
</reference>
<proteinExistence type="predicted"/>
<accession>A0ABZ1SCA5</accession>
<dbReference type="EMBL" id="CP108084">
    <property type="protein sequence ID" value="WUP52151.1"/>
    <property type="molecule type" value="Genomic_DNA"/>
</dbReference>
<evidence type="ECO:0000313" key="2">
    <source>
        <dbReference type="Proteomes" id="UP001432190"/>
    </source>
</evidence>
<gene>
    <name evidence="1" type="ORF">OG994_11785</name>
</gene>
<evidence type="ECO:0000313" key="1">
    <source>
        <dbReference type="EMBL" id="WUP52151.1"/>
    </source>
</evidence>
<sequence>MAWVEECCSLHVESVCVGAQLVKLIGLRFGVPVPVLGVVHRHGLVLFVEDDEVRAPSSAGSVRWLEGLGVSEIENG</sequence>
<name>A0ABZ1SCA5_9ACTN</name>
<dbReference type="Proteomes" id="UP001432190">
    <property type="component" value="Chromosome"/>
</dbReference>
<organism evidence="1 2">
    <name type="scientific">Micromonospora globbae</name>
    <dbReference type="NCBI Taxonomy" id="1894969"/>
    <lineage>
        <taxon>Bacteria</taxon>
        <taxon>Bacillati</taxon>
        <taxon>Actinomycetota</taxon>
        <taxon>Actinomycetes</taxon>
        <taxon>Micromonosporales</taxon>
        <taxon>Micromonosporaceae</taxon>
        <taxon>Micromonospora</taxon>
    </lineage>
</organism>